<comment type="similarity">
    <text evidence="3 13">Belongs to the cytochrome P450 family.</text>
</comment>
<evidence type="ECO:0000256" key="12">
    <source>
        <dbReference type="PIRSR" id="PIRSR602401-1"/>
    </source>
</evidence>
<evidence type="ECO:0000313" key="16">
    <source>
        <dbReference type="Proteomes" id="UP000606974"/>
    </source>
</evidence>
<comment type="cofactor">
    <cofactor evidence="1 12">
        <name>heme</name>
        <dbReference type="ChEBI" id="CHEBI:30413"/>
    </cofactor>
</comment>
<dbReference type="GO" id="GO:0016020">
    <property type="term" value="C:membrane"/>
    <property type="evidence" value="ECO:0007669"/>
    <property type="project" value="UniProtKB-SubCell"/>
</dbReference>
<evidence type="ECO:0000256" key="1">
    <source>
        <dbReference type="ARBA" id="ARBA00001971"/>
    </source>
</evidence>
<dbReference type="Gene3D" id="1.10.630.10">
    <property type="entry name" value="Cytochrome P450"/>
    <property type="match status" value="1"/>
</dbReference>
<keyword evidence="16" id="KW-1185">Reference proteome</keyword>
<dbReference type="CDD" id="cd11062">
    <property type="entry name" value="CYP58-like"/>
    <property type="match status" value="1"/>
</dbReference>
<keyword evidence="5 14" id="KW-0812">Transmembrane</keyword>
<dbReference type="InterPro" id="IPR036396">
    <property type="entry name" value="Cyt_P450_sf"/>
</dbReference>
<keyword evidence="11 14" id="KW-0472">Membrane</keyword>
<proteinExistence type="inferred from homology"/>
<dbReference type="PANTHER" id="PTHR24305:SF157">
    <property type="entry name" value="N-ACETYLTRYPTOPHAN 6-HYDROXYLASE IVOC-RELATED"/>
    <property type="match status" value="1"/>
</dbReference>
<evidence type="ECO:0000256" key="6">
    <source>
        <dbReference type="ARBA" id="ARBA00022723"/>
    </source>
</evidence>
<dbReference type="GO" id="GO:0016705">
    <property type="term" value="F:oxidoreductase activity, acting on paired donors, with incorporation or reduction of molecular oxygen"/>
    <property type="evidence" value="ECO:0007669"/>
    <property type="project" value="InterPro"/>
</dbReference>
<sequence length="503" mass="58106">MIELSNAWVSIACLWVAYLVYGIIWRLYLSPIAQFPGSKWAALTLWYEFYFEIIKRGKYFQEIERMHSVYGPIVRISPYEIHVKDPDWYDELYTSSNRRRDKSAWHVGPTGGDSIFGTIPHEHHRLRRSALNPFFSKRSIIGIEPLVQDKVKKLCNAVERYIQSGKPLELQTAYMALTLDVISHYAFGESFELSEKEGFSPEWKKALLNVIESATVNRHLPWLADCLMLLPDSVAARLSKPIAFFLQVRKDVRKQVEKVLARKRDPLKAHKTIFEELRDSDLPAQEKTIERLVDDGFVLVTAGGETTAQTLAVLTFHLLNNPDILCELRTELDQAMPDAAVLECWQTLEQLPYLRAVITEAHRIAAVITARLIRIAPTENLRFQGRDIPAGTPISMTTHFINLDPTIFPDPHKFDPHRWLRNREERNRLEKYVIPFSKGSRACIGLHLANCELYLVLAAMIRRFDLELYETSERDIEITWDAFAGRFREESKGVRVRLTGVRE</sequence>
<name>A0A8H7E9A3_9EURO</name>
<dbReference type="GO" id="GO:0004497">
    <property type="term" value="F:monooxygenase activity"/>
    <property type="evidence" value="ECO:0007669"/>
    <property type="project" value="UniProtKB-KW"/>
</dbReference>
<dbReference type="GO" id="GO:0005506">
    <property type="term" value="F:iron ion binding"/>
    <property type="evidence" value="ECO:0007669"/>
    <property type="project" value="InterPro"/>
</dbReference>
<evidence type="ECO:0008006" key="17">
    <source>
        <dbReference type="Google" id="ProtNLM"/>
    </source>
</evidence>
<dbReference type="InterPro" id="IPR001128">
    <property type="entry name" value="Cyt_P450"/>
</dbReference>
<dbReference type="OrthoDB" id="3945418at2759"/>
<dbReference type="SUPFAM" id="SSF48264">
    <property type="entry name" value="Cytochrome P450"/>
    <property type="match status" value="1"/>
</dbReference>
<evidence type="ECO:0000313" key="15">
    <source>
        <dbReference type="EMBL" id="KAF7511511.1"/>
    </source>
</evidence>
<evidence type="ECO:0000256" key="4">
    <source>
        <dbReference type="ARBA" id="ARBA00022617"/>
    </source>
</evidence>
<dbReference type="GO" id="GO:0020037">
    <property type="term" value="F:heme binding"/>
    <property type="evidence" value="ECO:0007669"/>
    <property type="project" value="InterPro"/>
</dbReference>
<evidence type="ECO:0000256" key="3">
    <source>
        <dbReference type="ARBA" id="ARBA00010617"/>
    </source>
</evidence>
<dbReference type="PROSITE" id="PS00086">
    <property type="entry name" value="CYTOCHROME_P450"/>
    <property type="match status" value="1"/>
</dbReference>
<comment type="caution">
    <text evidence="15">The sequence shown here is derived from an EMBL/GenBank/DDBJ whole genome shotgun (WGS) entry which is preliminary data.</text>
</comment>
<evidence type="ECO:0000256" key="7">
    <source>
        <dbReference type="ARBA" id="ARBA00022989"/>
    </source>
</evidence>
<dbReference type="Pfam" id="PF00067">
    <property type="entry name" value="p450"/>
    <property type="match status" value="1"/>
</dbReference>
<gene>
    <name evidence="15" type="ORF">GJ744_004099</name>
</gene>
<protein>
    <recommendedName>
        <fullName evidence="17">Trichodiene oxygenase</fullName>
    </recommendedName>
</protein>
<dbReference type="PANTHER" id="PTHR24305">
    <property type="entry name" value="CYTOCHROME P450"/>
    <property type="match status" value="1"/>
</dbReference>
<evidence type="ECO:0000256" key="5">
    <source>
        <dbReference type="ARBA" id="ARBA00022692"/>
    </source>
</evidence>
<dbReference type="InterPro" id="IPR017972">
    <property type="entry name" value="Cyt_P450_CS"/>
</dbReference>
<feature type="binding site" description="axial binding residue" evidence="12">
    <location>
        <position position="443"/>
    </location>
    <ligand>
        <name>heme</name>
        <dbReference type="ChEBI" id="CHEBI:30413"/>
    </ligand>
    <ligandPart>
        <name>Fe</name>
        <dbReference type="ChEBI" id="CHEBI:18248"/>
    </ligandPart>
</feature>
<dbReference type="FunFam" id="1.10.630.10:FF:000069">
    <property type="entry name" value="Cytochrome P450, putative (Eurofung)"/>
    <property type="match status" value="1"/>
</dbReference>
<dbReference type="Proteomes" id="UP000606974">
    <property type="component" value="Unassembled WGS sequence"/>
</dbReference>
<feature type="transmembrane region" description="Helical" evidence="14">
    <location>
        <begin position="7"/>
        <end position="28"/>
    </location>
</feature>
<keyword evidence="10 13" id="KW-0503">Monooxygenase</keyword>
<evidence type="ECO:0000256" key="13">
    <source>
        <dbReference type="RuleBase" id="RU000461"/>
    </source>
</evidence>
<accession>A0A8H7E9A3</accession>
<keyword evidence="6 12" id="KW-0479">Metal-binding</keyword>
<evidence type="ECO:0000256" key="9">
    <source>
        <dbReference type="ARBA" id="ARBA00023004"/>
    </source>
</evidence>
<dbReference type="InterPro" id="IPR002401">
    <property type="entry name" value="Cyt_P450_E_grp-I"/>
</dbReference>
<evidence type="ECO:0000256" key="2">
    <source>
        <dbReference type="ARBA" id="ARBA00004167"/>
    </source>
</evidence>
<keyword evidence="7 14" id="KW-1133">Transmembrane helix</keyword>
<dbReference type="InterPro" id="IPR050121">
    <property type="entry name" value="Cytochrome_P450_monoxygenase"/>
</dbReference>
<organism evidence="15 16">
    <name type="scientific">Endocarpon pusillum</name>
    <dbReference type="NCBI Taxonomy" id="364733"/>
    <lineage>
        <taxon>Eukaryota</taxon>
        <taxon>Fungi</taxon>
        <taxon>Dikarya</taxon>
        <taxon>Ascomycota</taxon>
        <taxon>Pezizomycotina</taxon>
        <taxon>Eurotiomycetes</taxon>
        <taxon>Chaetothyriomycetidae</taxon>
        <taxon>Verrucariales</taxon>
        <taxon>Verrucariaceae</taxon>
        <taxon>Endocarpon</taxon>
    </lineage>
</organism>
<evidence type="ECO:0000256" key="14">
    <source>
        <dbReference type="SAM" id="Phobius"/>
    </source>
</evidence>
<keyword evidence="9 12" id="KW-0408">Iron</keyword>
<keyword evidence="8 13" id="KW-0560">Oxidoreductase</keyword>
<dbReference type="AlphaFoldDB" id="A0A8H7E9A3"/>
<dbReference type="PRINTS" id="PR00385">
    <property type="entry name" value="P450"/>
</dbReference>
<comment type="subcellular location">
    <subcellularLocation>
        <location evidence="2">Membrane</location>
        <topology evidence="2">Single-pass membrane protein</topology>
    </subcellularLocation>
</comment>
<reference evidence="15" key="1">
    <citation type="submission" date="2020-02" db="EMBL/GenBank/DDBJ databases">
        <authorList>
            <person name="Palmer J.M."/>
        </authorList>
    </citation>
    <scope>NUCLEOTIDE SEQUENCE</scope>
    <source>
        <strain evidence="15">EPUS1.4</strain>
        <tissue evidence="15">Thallus</tissue>
    </source>
</reference>
<evidence type="ECO:0000256" key="11">
    <source>
        <dbReference type="ARBA" id="ARBA00023136"/>
    </source>
</evidence>
<dbReference type="EMBL" id="JAACFV010000019">
    <property type="protein sequence ID" value="KAF7511511.1"/>
    <property type="molecule type" value="Genomic_DNA"/>
</dbReference>
<evidence type="ECO:0000256" key="8">
    <source>
        <dbReference type="ARBA" id="ARBA00023002"/>
    </source>
</evidence>
<keyword evidence="4 12" id="KW-0349">Heme</keyword>
<dbReference type="PRINTS" id="PR00463">
    <property type="entry name" value="EP450I"/>
</dbReference>
<evidence type="ECO:0000256" key="10">
    <source>
        <dbReference type="ARBA" id="ARBA00023033"/>
    </source>
</evidence>